<evidence type="ECO:0000256" key="1">
    <source>
        <dbReference type="SAM" id="MobiDB-lite"/>
    </source>
</evidence>
<feature type="region of interest" description="Disordered" evidence="1">
    <location>
        <begin position="318"/>
        <end position="344"/>
    </location>
</feature>
<dbReference type="PANTHER" id="PTHR37178:SF1">
    <property type="entry name" value="PLANT_PROTEIN"/>
    <property type="match status" value="1"/>
</dbReference>
<sequence length="344" mass="36736">MPSSAHGAASAALGGAPRASPALSRPGAAAARSARTPALRVAAFARGHAPPVGPAGSWHNGTYERVLRYPDGRERRIRYPLPPAEEPSSEDLTDGCWADTCWVPRAAWLGMASAADGGAVLAAAPAGPQQQQQPAAFAPDKPAEPERSRMPSSPMELLRYLNSPEYQAAQAEQWARVRGSYEVLDQVPWVAPKPLYLLAVEQGPPAGGGHPRGGEPRPGLGYSLRTRVARADTEDELSRVLRRRAPDALPLIRCSEMRDGVVAFEDEADAERYGQMLEADGMAEVSIARCDSHELFRSVQDTRGVVVLLRRGGSFLPQPHQLSTSLRSQSDGSEGDGSSSPLLD</sequence>
<dbReference type="EMBL" id="LHPF02000036">
    <property type="protein sequence ID" value="PSC68534.1"/>
    <property type="molecule type" value="Genomic_DNA"/>
</dbReference>
<dbReference type="Proteomes" id="UP000239649">
    <property type="component" value="Unassembled WGS sequence"/>
</dbReference>
<dbReference type="OrthoDB" id="566751at2759"/>
<protein>
    <submittedName>
        <fullName evidence="2">Uncharacterized protein</fullName>
    </submittedName>
</protein>
<evidence type="ECO:0000313" key="3">
    <source>
        <dbReference type="Proteomes" id="UP000239649"/>
    </source>
</evidence>
<reference evidence="2 3" key="1">
    <citation type="journal article" date="2018" name="Plant J.">
        <title>Genome sequences of Chlorella sorokiniana UTEX 1602 and Micractinium conductrix SAG 241.80: implications to maltose excretion by a green alga.</title>
        <authorList>
            <person name="Arriola M.B."/>
            <person name="Velmurugan N."/>
            <person name="Zhang Y."/>
            <person name="Plunkett M.H."/>
            <person name="Hondzo H."/>
            <person name="Barney B.M."/>
        </authorList>
    </citation>
    <scope>NUCLEOTIDE SEQUENCE [LARGE SCALE GENOMIC DNA]</scope>
    <source>
        <strain evidence="2 3">SAG 241.80</strain>
    </source>
</reference>
<feature type="region of interest" description="Disordered" evidence="1">
    <location>
        <begin position="124"/>
        <end position="152"/>
    </location>
</feature>
<dbReference type="Pfam" id="PF11360">
    <property type="entry name" value="DUF3110"/>
    <property type="match status" value="1"/>
</dbReference>
<evidence type="ECO:0000313" key="2">
    <source>
        <dbReference type="EMBL" id="PSC68534.1"/>
    </source>
</evidence>
<dbReference type="InterPro" id="IPR021503">
    <property type="entry name" value="DUF3110"/>
</dbReference>
<organism evidence="2 3">
    <name type="scientific">Micractinium conductrix</name>
    <dbReference type="NCBI Taxonomy" id="554055"/>
    <lineage>
        <taxon>Eukaryota</taxon>
        <taxon>Viridiplantae</taxon>
        <taxon>Chlorophyta</taxon>
        <taxon>core chlorophytes</taxon>
        <taxon>Trebouxiophyceae</taxon>
        <taxon>Chlorellales</taxon>
        <taxon>Chlorellaceae</taxon>
        <taxon>Chlorella clade</taxon>
        <taxon>Micractinium</taxon>
    </lineage>
</organism>
<feature type="region of interest" description="Disordered" evidence="1">
    <location>
        <begin position="1"/>
        <end position="34"/>
    </location>
</feature>
<gene>
    <name evidence="2" type="ORF">C2E20_7868</name>
</gene>
<comment type="caution">
    <text evidence="2">The sequence shown here is derived from an EMBL/GenBank/DDBJ whole genome shotgun (WGS) entry which is preliminary data.</text>
</comment>
<dbReference type="AlphaFoldDB" id="A0A2P6V384"/>
<name>A0A2P6V384_9CHLO</name>
<feature type="compositionally biased region" description="Low complexity" evidence="1">
    <location>
        <begin position="124"/>
        <end position="140"/>
    </location>
</feature>
<dbReference type="PANTHER" id="PTHR37178">
    <property type="entry name" value="PLANT/PROTEIN"/>
    <property type="match status" value="1"/>
</dbReference>
<proteinExistence type="predicted"/>
<keyword evidence="3" id="KW-1185">Reference proteome</keyword>
<feature type="compositionally biased region" description="Low complexity" evidence="1">
    <location>
        <begin position="328"/>
        <end position="344"/>
    </location>
</feature>
<accession>A0A2P6V384</accession>